<name>A0ABS5WAD6_9FLAO</name>
<evidence type="ECO:0008006" key="4">
    <source>
        <dbReference type="Google" id="ProtNLM"/>
    </source>
</evidence>
<dbReference type="Gene3D" id="1.25.40.10">
    <property type="entry name" value="Tetratricopeptide repeat domain"/>
    <property type="match status" value="1"/>
</dbReference>
<organism evidence="2 3">
    <name type="scientific">Zobellia barbeyronii</name>
    <dbReference type="NCBI Taxonomy" id="2748009"/>
    <lineage>
        <taxon>Bacteria</taxon>
        <taxon>Pseudomonadati</taxon>
        <taxon>Bacteroidota</taxon>
        <taxon>Flavobacteriia</taxon>
        <taxon>Flavobacteriales</taxon>
        <taxon>Flavobacteriaceae</taxon>
        <taxon>Zobellia</taxon>
    </lineage>
</organism>
<sequence>MKISPIISTFFGGFLFISLATYAQEVTPDINIEESADVFLEDYSDDFQEKFFDALKQKGIENYDRAINLMLACKQLDANNYVVDHELAQLYLKEKQYPVAEPFALTALLAEPENLWYTNTYVEILQKQQKSVEGYKAQLPFNNAKFKENLALVYYRKGRAKAAQSILKETPKSSFTQQLSVKVEDLIEAQEDAIKSSSFTVTNQNRSESGSFQQYKAQIDGLLRTNNYLALDKIAGEALESYPSQPYFYYAQGYAFNKKAKPRDAIEALETGLDYLVGDVSLANKFYQELADAYNSINNSVKANMYLRKIIPGF</sequence>
<dbReference type="Proteomes" id="UP000740413">
    <property type="component" value="Unassembled WGS sequence"/>
</dbReference>
<accession>A0ABS5WAD6</accession>
<evidence type="ECO:0000313" key="3">
    <source>
        <dbReference type="Proteomes" id="UP000740413"/>
    </source>
</evidence>
<proteinExistence type="predicted"/>
<reference evidence="3" key="1">
    <citation type="submission" date="2023-07" db="EMBL/GenBank/DDBJ databases">
        <title>Zobellia barbeyronii sp. nov., a new marine flavobacterium, isolated from green and red algae.</title>
        <authorList>
            <person name="Nedashkovskaya O.I."/>
            <person name="Otstavnykh N."/>
            <person name="Zhukova N."/>
            <person name="Guzev K."/>
            <person name="Chausova V."/>
            <person name="Tekutyeva L."/>
            <person name="Mikhailov V."/>
            <person name="Isaeva M."/>
        </authorList>
    </citation>
    <scope>NUCLEOTIDE SEQUENCE [LARGE SCALE GENOMIC DNA]</scope>
    <source>
        <strain evidence="3">KMM 6746</strain>
    </source>
</reference>
<evidence type="ECO:0000256" key="1">
    <source>
        <dbReference type="SAM" id="SignalP"/>
    </source>
</evidence>
<dbReference type="EMBL" id="JACATN010000001">
    <property type="protein sequence ID" value="MBT2160381.1"/>
    <property type="molecule type" value="Genomic_DNA"/>
</dbReference>
<keyword evidence="1" id="KW-0732">Signal</keyword>
<feature type="signal peptide" evidence="1">
    <location>
        <begin position="1"/>
        <end position="23"/>
    </location>
</feature>
<dbReference type="RefSeq" id="WP_214610606.1">
    <property type="nucleotide sequence ID" value="NZ_JACATN010000001.1"/>
</dbReference>
<gene>
    <name evidence="2" type="ORF">HW347_03840</name>
</gene>
<feature type="chain" id="PRO_5047291110" description="Tetratricopeptide repeat protein" evidence="1">
    <location>
        <begin position="24"/>
        <end position="314"/>
    </location>
</feature>
<dbReference type="InterPro" id="IPR011990">
    <property type="entry name" value="TPR-like_helical_dom_sf"/>
</dbReference>
<protein>
    <recommendedName>
        <fullName evidence="4">Tetratricopeptide repeat protein</fullName>
    </recommendedName>
</protein>
<keyword evidence="3" id="KW-1185">Reference proteome</keyword>
<evidence type="ECO:0000313" key="2">
    <source>
        <dbReference type="EMBL" id="MBT2160381.1"/>
    </source>
</evidence>
<comment type="caution">
    <text evidence="2">The sequence shown here is derived from an EMBL/GenBank/DDBJ whole genome shotgun (WGS) entry which is preliminary data.</text>
</comment>
<dbReference type="SUPFAM" id="SSF48452">
    <property type="entry name" value="TPR-like"/>
    <property type="match status" value="2"/>
</dbReference>